<dbReference type="Proteomes" id="UP000292085">
    <property type="component" value="Unassembled WGS sequence"/>
</dbReference>
<evidence type="ECO:0000313" key="3">
    <source>
        <dbReference type="Proteomes" id="UP000292085"/>
    </source>
</evidence>
<keyword evidence="3" id="KW-1185">Reference proteome</keyword>
<keyword evidence="1" id="KW-1133">Transmembrane helix</keyword>
<reference evidence="2 3" key="1">
    <citation type="submission" date="2019-02" db="EMBL/GenBank/DDBJ databases">
        <authorList>
            <person name="Li Y."/>
        </authorList>
    </citation>
    <scope>NUCLEOTIDE SEQUENCE [LARGE SCALE GENOMIC DNA]</scope>
    <source>
        <strain evidence="2 3">3-7</strain>
    </source>
</reference>
<feature type="transmembrane region" description="Helical" evidence="1">
    <location>
        <begin position="43"/>
        <end position="65"/>
    </location>
</feature>
<organism evidence="2 3">
    <name type="scientific">Sphingomonas populi</name>
    <dbReference type="NCBI Taxonomy" id="2484750"/>
    <lineage>
        <taxon>Bacteria</taxon>
        <taxon>Pseudomonadati</taxon>
        <taxon>Pseudomonadota</taxon>
        <taxon>Alphaproteobacteria</taxon>
        <taxon>Sphingomonadales</taxon>
        <taxon>Sphingomonadaceae</taxon>
        <taxon>Sphingomonas</taxon>
    </lineage>
</organism>
<keyword evidence="1" id="KW-0472">Membrane</keyword>
<keyword evidence="1" id="KW-0812">Transmembrane</keyword>
<evidence type="ECO:0000256" key="1">
    <source>
        <dbReference type="SAM" id="Phobius"/>
    </source>
</evidence>
<protein>
    <submittedName>
        <fullName evidence="2">Uncharacterized protein</fullName>
    </submittedName>
</protein>
<sequence length="129" mass="14254">MEFIVEIILQFLGEIFLQFFLEGLSDLGFHALAATFEKPRNPILSTLGFALWGAMAGGISLLVMPHSFIFNLGLREANVLVTPLVVAGAMTLIGRLRERKGQARGGIGRFGYAFVFAFSMAVIRFNWAR</sequence>
<comment type="caution">
    <text evidence="2">The sequence shown here is derived from an EMBL/GenBank/DDBJ whole genome shotgun (WGS) entry which is preliminary data.</text>
</comment>
<dbReference type="EMBL" id="SGIS01000065">
    <property type="protein sequence ID" value="RZF60540.1"/>
    <property type="molecule type" value="Genomic_DNA"/>
</dbReference>
<gene>
    <name evidence="2" type="ORF">EWE75_22575</name>
</gene>
<dbReference type="RefSeq" id="WP_130160325.1">
    <property type="nucleotide sequence ID" value="NZ_SGIS01000065.1"/>
</dbReference>
<evidence type="ECO:0000313" key="2">
    <source>
        <dbReference type="EMBL" id="RZF60540.1"/>
    </source>
</evidence>
<proteinExistence type="predicted"/>
<accession>A0A4Q6XKB4</accession>
<dbReference type="AlphaFoldDB" id="A0A4Q6XKB4"/>
<dbReference type="OrthoDB" id="7572282at2"/>
<feature type="transmembrane region" description="Helical" evidence="1">
    <location>
        <begin position="77"/>
        <end position="94"/>
    </location>
</feature>
<name>A0A4Q6XKB4_9SPHN</name>
<feature type="transmembrane region" description="Helical" evidence="1">
    <location>
        <begin position="106"/>
        <end position="127"/>
    </location>
</feature>